<feature type="transmembrane region" description="Helical" evidence="10">
    <location>
        <begin position="937"/>
        <end position="954"/>
    </location>
</feature>
<keyword evidence="3" id="KW-1003">Cell membrane</keyword>
<keyword evidence="7" id="KW-0406">Ion transport</keyword>
<organism evidence="12 13">
    <name type="scientific">Ichthyophthirius multifiliis</name>
    <name type="common">White spot disease agent</name>
    <name type="synonym">Ich</name>
    <dbReference type="NCBI Taxonomy" id="5932"/>
    <lineage>
        <taxon>Eukaryota</taxon>
        <taxon>Sar</taxon>
        <taxon>Alveolata</taxon>
        <taxon>Ciliophora</taxon>
        <taxon>Intramacronucleata</taxon>
        <taxon>Oligohymenophorea</taxon>
        <taxon>Hymenostomatida</taxon>
        <taxon>Ophryoglenina</taxon>
        <taxon>Ichthyophthirius</taxon>
    </lineage>
</organism>
<dbReference type="InterPro" id="IPR018490">
    <property type="entry name" value="cNMP-bd_dom_sf"/>
</dbReference>
<evidence type="ECO:0000256" key="8">
    <source>
        <dbReference type="ARBA" id="ARBA00023136"/>
    </source>
</evidence>
<dbReference type="GO" id="GO:0015386">
    <property type="term" value="F:potassium:proton antiporter activity"/>
    <property type="evidence" value="ECO:0007669"/>
    <property type="project" value="TreeGrafter"/>
</dbReference>
<feature type="domain" description="Cyclic nucleotide-binding" evidence="11">
    <location>
        <begin position="726"/>
        <end position="772"/>
    </location>
</feature>
<evidence type="ECO:0000256" key="4">
    <source>
        <dbReference type="ARBA" id="ARBA00022692"/>
    </source>
</evidence>
<keyword evidence="2" id="KW-0813">Transport</keyword>
<dbReference type="InterPro" id="IPR006153">
    <property type="entry name" value="Cation/H_exchanger_TM"/>
</dbReference>
<keyword evidence="4 10" id="KW-0812">Transmembrane</keyword>
<feature type="transmembrane region" description="Helical" evidence="10">
    <location>
        <begin position="366"/>
        <end position="388"/>
    </location>
</feature>
<evidence type="ECO:0000256" key="10">
    <source>
        <dbReference type="SAM" id="Phobius"/>
    </source>
</evidence>
<feature type="transmembrane region" description="Helical" evidence="10">
    <location>
        <begin position="171"/>
        <end position="190"/>
    </location>
</feature>
<reference evidence="12 13" key="1">
    <citation type="submission" date="2011-07" db="EMBL/GenBank/DDBJ databases">
        <authorList>
            <person name="Coyne R."/>
            <person name="Brami D."/>
            <person name="Johnson J."/>
            <person name="Hostetler J."/>
            <person name="Hannick L."/>
            <person name="Clark T."/>
            <person name="Cassidy-Hanley D."/>
            <person name="Inman J."/>
        </authorList>
    </citation>
    <scope>NUCLEOTIDE SEQUENCE [LARGE SCALE GENOMIC DNA]</scope>
    <source>
        <strain evidence="12 13">G5</strain>
    </source>
</reference>
<dbReference type="GO" id="GO:0015385">
    <property type="term" value="F:sodium:proton antiporter activity"/>
    <property type="evidence" value="ECO:0007669"/>
    <property type="project" value="InterPro"/>
</dbReference>
<keyword evidence="13" id="KW-1185">Reference proteome</keyword>
<gene>
    <name evidence="12" type="ORF">IMG5_105480</name>
</gene>
<feature type="transmembrane region" description="Helical" evidence="10">
    <location>
        <begin position="47"/>
        <end position="71"/>
    </location>
</feature>
<dbReference type="GO" id="GO:0098719">
    <property type="term" value="P:sodium ion import across plasma membrane"/>
    <property type="evidence" value="ECO:0007669"/>
    <property type="project" value="TreeGrafter"/>
</dbReference>
<evidence type="ECO:0000259" key="11">
    <source>
        <dbReference type="PROSITE" id="PS50042"/>
    </source>
</evidence>
<dbReference type="InterPro" id="IPR000595">
    <property type="entry name" value="cNMP-bd_dom"/>
</dbReference>
<protein>
    <submittedName>
        <fullName evidence="12">Sodium hydrogen exchanger family protein, putative</fullName>
    </submittedName>
</protein>
<dbReference type="GeneID" id="14907782"/>
<keyword evidence="9" id="KW-0739">Sodium transport</keyword>
<evidence type="ECO:0000313" key="13">
    <source>
        <dbReference type="Proteomes" id="UP000008983"/>
    </source>
</evidence>
<name>G0QT19_ICHMU</name>
<keyword evidence="5 10" id="KW-1133">Transmembrane helix</keyword>
<dbReference type="InterPro" id="IPR014710">
    <property type="entry name" value="RmlC-like_jellyroll"/>
</dbReference>
<sequence length="978" mass="113007">MENISEYKQINNNTQHLVVFFIFFALLIGCLFRGINKSTKIPYAPMLIVFGILISNYRSYLGIIGQSLLLISNINPHMILLIFIPVLIFEAAFNIDWFVFKRTLKNILILSVPGVFIQSIMFAICIKIFLNHDEISIYGSLAMGSILCATDSVAIVDLLKELGASVRFNTLFQGESLLNNGTAMVFYQVFINLDKGKSFNFFDVIFNFTYVSIGGPIFGLLMGILGSYWIRRIIRDDVVTCMVSFVICYICFFLAEYTFLGVSGILAVFILGLFMSANGKTQIRPQSEQSVYTVWSFAQYGCETLIFILAGVLIGINVIEQSTIENWDWVRLAFLWVFLVSIRYFMFMGFLPVLQKNGYQISQDEVYLLVWGGLRGALGLTISLIVLVDEEIQSSRLKQITVFYMAGISTITLVINGTTCGILVEYLNVIEFPGIRRKILQNSIKDMVSACDEKMKQLKTYQFLEMADWEKVEKISGLMEIKTQNIQQEDVVQSQRRSTYGGFEKNEILTEIRFRLLRSLKSLYWEYYENGQISGNAVKLLQEGINIALENTQNELKQLWDLIYINFTNFSTLEIMFAINNWFIIGGFAKTYITHHLTFVFEVVQTFIICSKEIEEIQNFLPLRKDFIEKVNQELQFGVIQAQKYLAELSNNFPQILKSIHTKRAACSIIEYQKKFLLHYKSNGYIDDQDYKQYLKKIEKKGVRLENMSFDWSLPTFQSILLQFPIFSLLSPLQLQSLQNNQMIKNFKQGEEIYTKGQPFKSIYIISKGTVKEIITKDFWISVGIGGFLSYAHCVCENDDFSFCSAVALTDVMVSCIPFSIIQGIIRQNREFEQKIYVKAMIYFVKVYQEQAGPLKMMNENTLFEYCENAKFLVLEKGEEIVCEFGGYLITGGVKKNQEIEEIQDFTYLQPSILKIQVNKNSYLIKFQTLINLRTSYLGYFYQIFNVLYFIYFYRDSMQKINNTEQELQNVITIQQQF</sequence>
<dbReference type="PROSITE" id="PS50042">
    <property type="entry name" value="CNMP_BINDING_3"/>
    <property type="match status" value="1"/>
</dbReference>
<feature type="transmembrane region" description="Helical" evidence="10">
    <location>
        <begin position="295"/>
        <end position="320"/>
    </location>
</feature>
<feature type="transmembrane region" description="Helical" evidence="10">
    <location>
        <begin position="400"/>
        <end position="424"/>
    </location>
</feature>
<dbReference type="Gene3D" id="2.60.120.10">
    <property type="entry name" value="Jelly Rolls"/>
    <property type="match status" value="1"/>
</dbReference>
<proteinExistence type="predicted"/>
<dbReference type="AlphaFoldDB" id="G0QT19"/>
<dbReference type="OrthoDB" id="441412at2759"/>
<dbReference type="RefSeq" id="XP_004035122.1">
    <property type="nucleotide sequence ID" value="XM_004035074.1"/>
</dbReference>
<evidence type="ECO:0000256" key="3">
    <source>
        <dbReference type="ARBA" id="ARBA00022475"/>
    </source>
</evidence>
<feature type="transmembrane region" description="Helical" evidence="10">
    <location>
        <begin position="332"/>
        <end position="354"/>
    </location>
</feature>
<comment type="subcellular location">
    <subcellularLocation>
        <location evidence="1">Cell membrane</location>
        <topology evidence="1">Multi-pass membrane protein</topology>
    </subcellularLocation>
</comment>
<keyword evidence="8 10" id="KW-0472">Membrane</keyword>
<dbReference type="Proteomes" id="UP000008983">
    <property type="component" value="Unassembled WGS sequence"/>
</dbReference>
<dbReference type="SUPFAM" id="SSF51206">
    <property type="entry name" value="cAMP-binding domain-like"/>
    <property type="match status" value="1"/>
</dbReference>
<evidence type="ECO:0000256" key="2">
    <source>
        <dbReference type="ARBA" id="ARBA00022448"/>
    </source>
</evidence>
<accession>G0QT19</accession>
<feature type="transmembrane region" description="Helical" evidence="10">
    <location>
        <begin position="242"/>
        <end position="275"/>
    </location>
</feature>
<dbReference type="eggNOG" id="KOG1965">
    <property type="taxonomic scope" value="Eukaryota"/>
</dbReference>
<keyword evidence="6" id="KW-0915">Sodium</keyword>
<feature type="transmembrane region" description="Helical" evidence="10">
    <location>
        <begin position="77"/>
        <end position="100"/>
    </location>
</feature>
<dbReference type="InterPro" id="IPR018422">
    <property type="entry name" value="Cation/H_exchanger_CPA1"/>
</dbReference>
<evidence type="ECO:0000313" key="12">
    <source>
        <dbReference type="EMBL" id="EGR31636.1"/>
    </source>
</evidence>
<feature type="transmembrane region" description="Helical" evidence="10">
    <location>
        <begin position="17"/>
        <end position="35"/>
    </location>
</feature>
<dbReference type="STRING" id="857967.G0QT19"/>
<feature type="transmembrane region" description="Helical" evidence="10">
    <location>
        <begin position="210"/>
        <end position="230"/>
    </location>
</feature>
<dbReference type="EMBL" id="GL983838">
    <property type="protein sequence ID" value="EGR31636.1"/>
    <property type="molecule type" value="Genomic_DNA"/>
</dbReference>
<feature type="transmembrane region" description="Helical" evidence="10">
    <location>
        <begin position="107"/>
        <end position="129"/>
    </location>
</feature>
<dbReference type="Gene3D" id="6.10.140.1330">
    <property type="match status" value="1"/>
</dbReference>
<dbReference type="CDD" id="cd00038">
    <property type="entry name" value="CAP_ED"/>
    <property type="match status" value="1"/>
</dbReference>
<evidence type="ECO:0000256" key="1">
    <source>
        <dbReference type="ARBA" id="ARBA00004651"/>
    </source>
</evidence>
<evidence type="ECO:0000256" key="9">
    <source>
        <dbReference type="ARBA" id="ARBA00023201"/>
    </source>
</evidence>
<dbReference type="InParanoid" id="G0QT19"/>
<evidence type="ECO:0000256" key="5">
    <source>
        <dbReference type="ARBA" id="ARBA00022989"/>
    </source>
</evidence>
<evidence type="ECO:0000256" key="6">
    <source>
        <dbReference type="ARBA" id="ARBA00023053"/>
    </source>
</evidence>
<dbReference type="PANTHER" id="PTHR10110:SF86">
    <property type="entry name" value="SODIUM_HYDROGEN EXCHANGER 7"/>
    <property type="match status" value="1"/>
</dbReference>
<dbReference type="OMA" id="KRTSMMD"/>
<dbReference type="Pfam" id="PF00999">
    <property type="entry name" value="Na_H_Exchanger"/>
    <property type="match status" value="1"/>
</dbReference>
<dbReference type="PANTHER" id="PTHR10110">
    <property type="entry name" value="SODIUM/HYDROGEN EXCHANGER"/>
    <property type="match status" value="1"/>
</dbReference>
<dbReference type="GO" id="GO:0051453">
    <property type="term" value="P:regulation of intracellular pH"/>
    <property type="evidence" value="ECO:0007669"/>
    <property type="project" value="TreeGrafter"/>
</dbReference>
<evidence type="ECO:0000256" key="7">
    <source>
        <dbReference type="ARBA" id="ARBA00023065"/>
    </source>
</evidence>
<feature type="transmembrane region" description="Helical" evidence="10">
    <location>
        <begin position="135"/>
        <end position="159"/>
    </location>
</feature>
<dbReference type="GO" id="GO:0005886">
    <property type="term" value="C:plasma membrane"/>
    <property type="evidence" value="ECO:0007669"/>
    <property type="project" value="UniProtKB-SubCell"/>
</dbReference>